<evidence type="ECO:0000313" key="1">
    <source>
        <dbReference type="EMBL" id="KYP62711.1"/>
    </source>
</evidence>
<proteinExistence type="predicted"/>
<dbReference type="Gramene" id="C.cajan_16764.t">
    <property type="protein sequence ID" value="C.cajan_16764.t"/>
    <property type="gene ID" value="C.cajan_16764"/>
</dbReference>
<keyword evidence="2" id="KW-1185">Reference proteome</keyword>
<gene>
    <name evidence="1" type="ORF">KK1_017259</name>
</gene>
<feature type="non-terminal residue" evidence="1">
    <location>
        <position position="1"/>
    </location>
</feature>
<sequence length="101" mass="12152">KVLHEEEILWFQKSREQWIKFGNKNTKIFHIQIVIRRRRSQISGLTIDGIYELYASLMKPISREEVKNAIFSMDSYKAPGVDGFQPIFFKTYWYVVAYEVW</sequence>
<reference evidence="1 2" key="1">
    <citation type="journal article" date="2012" name="Nat. Biotechnol.">
        <title>Draft genome sequence of pigeonpea (Cajanus cajan), an orphan legume crop of resource-poor farmers.</title>
        <authorList>
            <person name="Varshney R.K."/>
            <person name="Chen W."/>
            <person name="Li Y."/>
            <person name="Bharti A.K."/>
            <person name="Saxena R.K."/>
            <person name="Schlueter J.A."/>
            <person name="Donoghue M.T."/>
            <person name="Azam S."/>
            <person name="Fan G."/>
            <person name="Whaley A.M."/>
            <person name="Farmer A.D."/>
            <person name="Sheridan J."/>
            <person name="Iwata A."/>
            <person name="Tuteja R."/>
            <person name="Penmetsa R.V."/>
            <person name="Wu W."/>
            <person name="Upadhyaya H.D."/>
            <person name="Yang S.P."/>
            <person name="Shah T."/>
            <person name="Saxena K.B."/>
            <person name="Michael T."/>
            <person name="McCombie W.R."/>
            <person name="Yang B."/>
            <person name="Zhang G."/>
            <person name="Yang H."/>
            <person name="Wang J."/>
            <person name="Spillane C."/>
            <person name="Cook D.R."/>
            <person name="May G.D."/>
            <person name="Xu X."/>
            <person name="Jackson S.A."/>
        </authorList>
    </citation>
    <scope>NUCLEOTIDE SEQUENCE [LARGE SCALE GENOMIC DNA]</scope>
    <source>
        <strain evidence="2">cv. Asha</strain>
    </source>
</reference>
<organism evidence="1 2">
    <name type="scientific">Cajanus cajan</name>
    <name type="common">Pigeon pea</name>
    <name type="synonym">Cajanus indicus</name>
    <dbReference type="NCBI Taxonomy" id="3821"/>
    <lineage>
        <taxon>Eukaryota</taxon>
        <taxon>Viridiplantae</taxon>
        <taxon>Streptophyta</taxon>
        <taxon>Embryophyta</taxon>
        <taxon>Tracheophyta</taxon>
        <taxon>Spermatophyta</taxon>
        <taxon>Magnoliopsida</taxon>
        <taxon>eudicotyledons</taxon>
        <taxon>Gunneridae</taxon>
        <taxon>Pentapetalae</taxon>
        <taxon>rosids</taxon>
        <taxon>fabids</taxon>
        <taxon>Fabales</taxon>
        <taxon>Fabaceae</taxon>
        <taxon>Papilionoideae</taxon>
        <taxon>50 kb inversion clade</taxon>
        <taxon>NPAAA clade</taxon>
        <taxon>indigoferoid/millettioid clade</taxon>
        <taxon>Phaseoleae</taxon>
        <taxon>Cajanus</taxon>
    </lineage>
</organism>
<accession>A0A151T6Q7</accession>
<dbReference type="AlphaFoldDB" id="A0A151T6Q7"/>
<dbReference type="Proteomes" id="UP000075243">
    <property type="component" value="Chromosome 8"/>
</dbReference>
<evidence type="ECO:0000313" key="2">
    <source>
        <dbReference type="Proteomes" id="UP000075243"/>
    </source>
</evidence>
<protein>
    <submittedName>
        <fullName evidence="1">Uncharacterized protein</fullName>
    </submittedName>
</protein>
<name>A0A151T6Q7_CAJCA</name>
<dbReference type="EMBL" id="CM003610">
    <property type="protein sequence ID" value="KYP62711.1"/>
    <property type="molecule type" value="Genomic_DNA"/>
</dbReference>